<proteinExistence type="predicted"/>
<keyword evidence="2" id="KW-1185">Reference proteome</keyword>
<dbReference type="AlphaFoldDB" id="A0AAE4AWH6"/>
<dbReference type="EMBL" id="JAUSUL010000008">
    <property type="protein sequence ID" value="MDQ0317774.1"/>
    <property type="molecule type" value="Genomic_DNA"/>
</dbReference>
<organism evidence="1 2">
    <name type="scientific">Amorphus orientalis</name>
    <dbReference type="NCBI Taxonomy" id="649198"/>
    <lineage>
        <taxon>Bacteria</taxon>
        <taxon>Pseudomonadati</taxon>
        <taxon>Pseudomonadota</taxon>
        <taxon>Alphaproteobacteria</taxon>
        <taxon>Hyphomicrobiales</taxon>
        <taxon>Amorphaceae</taxon>
        <taxon>Amorphus</taxon>
    </lineage>
</organism>
<accession>A0AAE4AWH6</accession>
<gene>
    <name evidence="1" type="ORF">J2S73_004261</name>
</gene>
<name>A0AAE4AWH6_9HYPH</name>
<evidence type="ECO:0000313" key="2">
    <source>
        <dbReference type="Proteomes" id="UP001229244"/>
    </source>
</evidence>
<reference evidence="1" key="1">
    <citation type="submission" date="2023-07" db="EMBL/GenBank/DDBJ databases">
        <title>Genomic Encyclopedia of Type Strains, Phase IV (KMG-IV): sequencing the most valuable type-strain genomes for metagenomic binning, comparative biology and taxonomic classification.</title>
        <authorList>
            <person name="Goeker M."/>
        </authorList>
    </citation>
    <scope>NUCLEOTIDE SEQUENCE</scope>
    <source>
        <strain evidence="1">DSM 21202</strain>
    </source>
</reference>
<dbReference type="Proteomes" id="UP001229244">
    <property type="component" value="Unassembled WGS sequence"/>
</dbReference>
<comment type="caution">
    <text evidence="1">The sequence shown here is derived from an EMBL/GenBank/DDBJ whole genome shotgun (WGS) entry which is preliminary data.</text>
</comment>
<sequence>MNKLQDWAKNINLTKEIKRILKYWISDGTIDWREYPNTLRKTATLDKRGLIFIDFRMHFDREYQPSEEFEPDVFGKIYGGFEITHDESEDYIRGGFEWFAHPEKKVMLSLHTLSLEYARPLADCKMVRSMTGADEVDPEMIARVKATGDEVVKYLHQKGSDASRGEIKRALRSFFFVNLPYSKHEEVFGRLIVDRRIKETGRDSSDGRHYALGEMEDAALVDA</sequence>
<evidence type="ECO:0000313" key="1">
    <source>
        <dbReference type="EMBL" id="MDQ0317774.1"/>
    </source>
</evidence>
<dbReference type="RefSeq" id="WP_306887700.1">
    <property type="nucleotide sequence ID" value="NZ_JAUSUL010000008.1"/>
</dbReference>
<protein>
    <submittedName>
        <fullName evidence="1">Uncharacterized protein</fullName>
    </submittedName>
</protein>